<keyword evidence="3" id="KW-1185">Reference proteome</keyword>
<evidence type="ECO:0000256" key="1">
    <source>
        <dbReference type="SAM" id="MobiDB-lite"/>
    </source>
</evidence>
<dbReference type="Proteomes" id="UP001157006">
    <property type="component" value="Chromosome 2"/>
</dbReference>
<dbReference type="EMBL" id="OX451737">
    <property type="protein sequence ID" value="CAI8596958.1"/>
    <property type="molecule type" value="Genomic_DNA"/>
</dbReference>
<sequence length="96" mass="10795">MRKSQNLKPELNSDEVGNRATKMGEGLTKERIASWCQEMNEKGCVPYLGGDDGEDGLTEINSEFNIAEAIALYSWRKVEKLVTTELSLAIRSRFLL</sequence>
<dbReference type="AlphaFoldDB" id="A0AAV0ZID4"/>
<reference evidence="2 3" key="1">
    <citation type="submission" date="2023-01" db="EMBL/GenBank/DDBJ databases">
        <authorList>
            <person name="Kreplak J."/>
        </authorList>
    </citation>
    <scope>NUCLEOTIDE SEQUENCE [LARGE SCALE GENOMIC DNA]</scope>
</reference>
<proteinExistence type="predicted"/>
<feature type="region of interest" description="Disordered" evidence="1">
    <location>
        <begin position="1"/>
        <end position="25"/>
    </location>
</feature>
<protein>
    <submittedName>
        <fullName evidence="2">Uncharacterized protein</fullName>
    </submittedName>
</protein>
<organism evidence="2 3">
    <name type="scientific">Vicia faba</name>
    <name type="common">Broad bean</name>
    <name type="synonym">Faba vulgaris</name>
    <dbReference type="NCBI Taxonomy" id="3906"/>
    <lineage>
        <taxon>Eukaryota</taxon>
        <taxon>Viridiplantae</taxon>
        <taxon>Streptophyta</taxon>
        <taxon>Embryophyta</taxon>
        <taxon>Tracheophyta</taxon>
        <taxon>Spermatophyta</taxon>
        <taxon>Magnoliopsida</taxon>
        <taxon>eudicotyledons</taxon>
        <taxon>Gunneridae</taxon>
        <taxon>Pentapetalae</taxon>
        <taxon>rosids</taxon>
        <taxon>fabids</taxon>
        <taxon>Fabales</taxon>
        <taxon>Fabaceae</taxon>
        <taxon>Papilionoideae</taxon>
        <taxon>50 kb inversion clade</taxon>
        <taxon>NPAAA clade</taxon>
        <taxon>Hologalegina</taxon>
        <taxon>IRL clade</taxon>
        <taxon>Fabeae</taxon>
        <taxon>Vicia</taxon>
    </lineage>
</organism>
<gene>
    <name evidence="2" type="ORF">VFH_II059320</name>
</gene>
<name>A0AAV0ZID4_VICFA</name>
<accession>A0AAV0ZID4</accession>
<evidence type="ECO:0000313" key="2">
    <source>
        <dbReference type="EMBL" id="CAI8596958.1"/>
    </source>
</evidence>
<evidence type="ECO:0000313" key="3">
    <source>
        <dbReference type="Proteomes" id="UP001157006"/>
    </source>
</evidence>